<dbReference type="STRING" id="1183438.GKIL_4091"/>
<evidence type="ECO:0000256" key="1">
    <source>
        <dbReference type="ARBA" id="ARBA00004651"/>
    </source>
</evidence>
<evidence type="ECO:0000259" key="7">
    <source>
        <dbReference type="PROSITE" id="PS50850"/>
    </source>
</evidence>
<protein>
    <submittedName>
        <fullName evidence="8">Major facilitator superfamily MFS_1</fullName>
    </submittedName>
</protein>
<keyword evidence="2" id="KW-1003">Cell membrane</keyword>
<dbReference type="PANTHER" id="PTHR23513:SF11">
    <property type="entry name" value="STAPHYLOFERRIN A TRANSPORTER"/>
    <property type="match status" value="1"/>
</dbReference>
<keyword evidence="5 6" id="KW-0472">Membrane</keyword>
<name>U5QMZ7_GLOK1</name>
<dbReference type="eggNOG" id="COG2814">
    <property type="taxonomic scope" value="Bacteria"/>
</dbReference>
<feature type="transmembrane region" description="Helical" evidence="6">
    <location>
        <begin position="234"/>
        <end position="255"/>
    </location>
</feature>
<dbReference type="InterPro" id="IPR011701">
    <property type="entry name" value="MFS"/>
</dbReference>
<dbReference type="Pfam" id="PF07690">
    <property type="entry name" value="MFS_1"/>
    <property type="match status" value="1"/>
</dbReference>
<feature type="transmembrane region" description="Helical" evidence="6">
    <location>
        <begin position="300"/>
        <end position="320"/>
    </location>
</feature>
<dbReference type="HOGENOM" id="CLU_638989_0_0_3"/>
<feature type="transmembrane region" description="Helical" evidence="6">
    <location>
        <begin position="359"/>
        <end position="379"/>
    </location>
</feature>
<feature type="transmembrane region" description="Helical" evidence="6">
    <location>
        <begin position="275"/>
        <end position="293"/>
    </location>
</feature>
<dbReference type="InterPro" id="IPR020846">
    <property type="entry name" value="MFS_dom"/>
</dbReference>
<dbReference type="KEGG" id="glj:GKIL_4091"/>
<feature type="transmembrane region" description="Helical" evidence="6">
    <location>
        <begin position="326"/>
        <end position="347"/>
    </location>
</feature>
<evidence type="ECO:0000256" key="3">
    <source>
        <dbReference type="ARBA" id="ARBA00022692"/>
    </source>
</evidence>
<evidence type="ECO:0000256" key="6">
    <source>
        <dbReference type="SAM" id="Phobius"/>
    </source>
</evidence>
<dbReference type="PANTHER" id="PTHR23513">
    <property type="entry name" value="INTEGRAL MEMBRANE EFFLUX PROTEIN-RELATED"/>
    <property type="match status" value="1"/>
</dbReference>
<feature type="domain" description="Major facilitator superfamily (MFS) profile" evidence="7">
    <location>
        <begin position="1"/>
        <end position="420"/>
    </location>
</feature>
<dbReference type="InterPro" id="IPR036259">
    <property type="entry name" value="MFS_trans_sf"/>
</dbReference>
<keyword evidence="9" id="KW-1185">Reference proteome</keyword>
<dbReference type="PROSITE" id="PS50850">
    <property type="entry name" value="MFS"/>
    <property type="match status" value="1"/>
</dbReference>
<dbReference type="SUPFAM" id="SSF103473">
    <property type="entry name" value="MFS general substrate transporter"/>
    <property type="match status" value="1"/>
</dbReference>
<feature type="transmembrane region" description="Helical" evidence="6">
    <location>
        <begin position="43"/>
        <end position="67"/>
    </location>
</feature>
<comment type="subcellular location">
    <subcellularLocation>
        <location evidence="1">Cell membrane</location>
        <topology evidence="1">Multi-pass membrane protein</topology>
    </subcellularLocation>
</comment>
<evidence type="ECO:0000256" key="4">
    <source>
        <dbReference type="ARBA" id="ARBA00022989"/>
    </source>
</evidence>
<evidence type="ECO:0000313" key="8">
    <source>
        <dbReference type="EMBL" id="AGY60337.1"/>
    </source>
</evidence>
<feature type="transmembrane region" description="Helical" evidence="6">
    <location>
        <begin position="180"/>
        <end position="201"/>
    </location>
</feature>
<dbReference type="AlphaFoldDB" id="U5QMZ7"/>
<feature type="transmembrane region" description="Helical" evidence="6">
    <location>
        <begin position="385"/>
        <end position="408"/>
    </location>
</feature>
<gene>
    <name evidence="8" type="ORF">GKIL_4091</name>
</gene>
<dbReference type="GO" id="GO:0022857">
    <property type="term" value="F:transmembrane transporter activity"/>
    <property type="evidence" value="ECO:0007669"/>
    <property type="project" value="InterPro"/>
</dbReference>
<dbReference type="CDD" id="cd06173">
    <property type="entry name" value="MFS_MefA_like"/>
    <property type="match status" value="1"/>
</dbReference>
<dbReference type="GO" id="GO:0005886">
    <property type="term" value="C:plasma membrane"/>
    <property type="evidence" value="ECO:0007669"/>
    <property type="project" value="UniProtKB-SubCell"/>
</dbReference>
<keyword evidence="4 6" id="KW-1133">Transmembrane helix</keyword>
<evidence type="ECO:0000313" key="9">
    <source>
        <dbReference type="Proteomes" id="UP000017396"/>
    </source>
</evidence>
<feature type="transmembrane region" description="Helical" evidence="6">
    <location>
        <begin position="88"/>
        <end position="108"/>
    </location>
</feature>
<dbReference type="Gene3D" id="1.20.1250.20">
    <property type="entry name" value="MFS general substrate transporter like domains"/>
    <property type="match status" value="1"/>
</dbReference>
<reference evidence="8 9" key="1">
    <citation type="journal article" date="2013" name="PLoS ONE">
        <title>Cultivation and Complete Genome Sequencing of Gloeobacter kilaueensis sp. nov., from a Lava Cave in Kilauea Caldera, Hawai'i.</title>
        <authorList>
            <person name="Saw J.H."/>
            <person name="Schatz M."/>
            <person name="Brown M.V."/>
            <person name="Kunkel D.D."/>
            <person name="Foster J.S."/>
            <person name="Shick H."/>
            <person name="Christensen S."/>
            <person name="Hou S."/>
            <person name="Wan X."/>
            <person name="Donachie S.P."/>
        </authorList>
    </citation>
    <scope>NUCLEOTIDE SEQUENCE [LARGE SCALE GENOMIC DNA]</scope>
    <source>
        <strain evidence="9">JS</strain>
    </source>
</reference>
<accession>U5QMZ7</accession>
<evidence type="ECO:0000256" key="5">
    <source>
        <dbReference type="ARBA" id="ARBA00023136"/>
    </source>
</evidence>
<dbReference type="RefSeq" id="WP_023175677.1">
    <property type="nucleotide sequence ID" value="NC_022600.1"/>
</dbReference>
<dbReference type="OrthoDB" id="144362at2"/>
<organism evidence="8 9">
    <name type="scientific">Gloeobacter kilaueensis (strain ATCC BAA-2537 / CCAP 1431/1 / ULC 316 / JS1)</name>
    <dbReference type="NCBI Taxonomy" id="1183438"/>
    <lineage>
        <taxon>Bacteria</taxon>
        <taxon>Bacillati</taxon>
        <taxon>Cyanobacteriota</taxon>
        <taxon>Cyanophyceae</taxon>
        <taxon>Gloeobacterales</taxon>
        <taxon>Gloeobacteraceae</taxon>
        <taxon>Gloeobacter</taxon>
    </lineage>
</organism>
<proteinExistence type="predicted"/>
<dbReference type="EMBL" id="CP003587">
    <property type="protein sequence ID" value="AGY60337.1"/>
    <property type="molecule type" value="Genomic_DNA"/>
</dbReference>
<dbReference type="Proteomes" id="UP000017396">
    <property type="component" value="Chromosome"/>
</dbReference>
<keyword evidence="3 6" id="KW-0812">Transmembrane</keyword>
<sequence length="420" mass="44250">MALQTQIPHGPIALWQFFSRPTTWKLCLGRWCSDWGDAVHILAFNWLVVRLSGSAAAVGLCQALWLMGQLAGSWPGGWLVDRLSARTLLLLSYALHALTIGGFAVLAFRGEANIWLLAALSVFLGMLGAPGDPANRSLMKQAAASDDELARLNGLLSSGGAVAQCLGPLLGGWLLTSAPLAWAFVLNTLSFVAAGLLLLGIRSSSPVAPKAAAAAAAPAGESLFAQIRPLLPSLIAASGFVFGPAALLVLFLPYYVQQVQHWPISALGVLEAARWLGLGIGTIGGSLAIGRLARRVEPAIGIAMGTLVVPLVGFNTHHAANWWVQSLWLVAVGTSAGVAYVCLNQLFLERVRGEWIGRVNGALAVYVGVGLLLFGALWWQLIDHLGYSTAFSFAIGGFALALAAALAAKYFSLDNRPQES</sequence>
<feature type="transmembrane region" description="Helical" evidence="6">
    <location>
        <begin position="114"/>
        <end position="131"/>
    </location>
</feature>
<evidence type="ECO:0000256" key="2">
    <source>
        <dbReference type="ARBA" id="ARBA00022475"/>
    </source>
</evidence>